<keyword evidence="6 8" id="KW-0472">Membrane</keyword>
<keyword evidence="12" id="KW-1185">Reference proteome</keyword>
<dbReference type="SUPFAM" id="SSF52540">
    <property type="entry name" value="P-loop containing nucleoside triphosphate hydrolases"/>
    <property type="match status" value="1"/>
</dbReference>
<evidence type="ECO:0000256" key="8">
    <source>
        <dbReference type="SAM" id="Phobius"/>
    </source>
</evidence>
<protein>
    <submittedName>
        <fullName evidence="11">ATP-binding cassette subfamily C protein CydC</fullName>
    </submittedName>
</protein>
<dbReference type="GO" id="GO:0005886">
    <property type="term" value="C:plasma membrane"/>
    <property type="evidence" value="ECO:0007669"/>
    <property type="project" value="UniProtKB-SubCell"/>
</dbReference>
<evidence type="ECO:0000256" key="5">
    <source>
        <dbReference type="ARBA" id="ARBA00022989"/>
    </source>
</evidence>
<dbReference type="InterPro" id="IPR027417">
    <property type="entry name" value="P-loop_NTPase"/>
</dbReference>
<organism evidence="11 12">
    <name type="scientific">Serinibacter salmoneus</name>
    <dbReference type="NCBI Taxonomy" id="556530"/>
    <lineage>
        <taxon>Bacteria</taxon>
        <taxon>Bacillati</taxon>
        <taxon>Actinomycetota</taxon>
        <taxon>Actinomycetes</taxon>
        <taxon>Micrococcales</taxon>
        <taxon>Beutenbergiaceae</taxon>
        <taxon>Serinibacter</taxon>
    </lineage>
</organism>
<dbReference type="Pfam" id="PF00664">
    <property type="entry name" value="ABC_membrane"/>
    <property type="match status" value="1"/>
</dbReference>
<evidence type="ECO:0000256" key="7">
    <source>
        <dbReference type="SAM" id="MobiDB-lite"/>
    </source>
</evidence>
<dbReference type="InterPro" id="IPR003593">
    <property type="entry name" value="AAA+_ATPase"/>
</dbReference>
<keyword evidence="4 11" id="KW-0067">ATP-binding</keyword>
<evidence type="ECO:0000256" key="1">
    <source>
        <dbReference type="ARBA" id="ARBA00004651"/>
    </source>
</evidence>
<dbReference type="Pfam" id="PF00005">
    <property type="entry name" value="ABC_tran"/>
    <property type="match status" value="1"/>
</dbReference>
<dbReference type="InterPro" id="IPR017871">
    <property type="entry name" value="ABC_transporter-like_CS"/>
</dbReference>
<sequence>MNTLLADLRDLRPVLGLMRIRRAMVARAIALGSLTLGASVALSGVSAWLIVRASQMPPVMFLNVAAVGVRFFGILRGVSRYLERLASHDVALEGVVNLRTTLYERLATGRTERIAALRRGDLLARTGVDVDDVGDVVVRGIVPAAAAVVVSLGSVIAVAFFNPLSALILLVMLAVSALVVPVLAARADTEAEQARVAERTAVGTATETLITRAADLALSGRTETELARLEAAHRRSAAVENRAARPLAASAAIAVLTTGLSVIGALLVAIPAHVSGALTATELGVVVLLPLAAFEATTALPAAASQVHRSAAAARRIADLLGPEGMAASPEEATAPGADDCATPAAPSGSPLGDGLRAEALRYGWPGHAPLGEVTLEVGPGRSLAIVGPSGVGKTTLLLTLAGMLPAAGGSVRLDGLDPYGLRGAERTRHVALTAEDAHVFTTTVLENLRAARGDVTTQEAWEALHRAGLEEWVSALPAGLDEPIGPETVSGGERRRLLIARALVSRAPLLLLDEPAEHLSAEVAHALMTDLLGLTSEGLAVVVVTHHTSALEHADEILTLTPGTAGETPRPDPTLETTP</sequence>
<accession>A0A2A9D0C8</accession>
<dbReference type="AlphaFoldDB" id="A0A2A9D0C8"/>
<dbReference type="NCBIfam" id="TIGR02868">
    <property type="entry name" value="CydC"/>
    <property type="match status" value="1"/>
</dbReference>
<comment type="subcellular location">
    <subcellularLocation>
        <location evidence="1">Cell membrane</location>
        <topology evidence="1">Multi-pass membrane protein</topology>
    </subcellularLocation>
</comment>
<evidence type="ECO:0000259" key="10">
    <source>
        <dbReference type="PROSITE" id="PS50929"/>
    </source>
</evidence>
<dbReference type="EMBL" id="PDJD01000001">
    <property type="protein sequence ID" value="PFG20124.1"/>
    <property type="molecule type" value="Genomic_DNA"/>
</dbReference>
<feature type="domain" description="ABC transmembrane type-1" evidence="10">
    <location>
        <begin position="28"/>
        <end position="309"/>
    </location>
</feature>
<dbReference type="PANTHER" id="PTHR24221:SF653">
    <property type="entry name" value="TRANSPORT ATP-BINDING PROTEIN CYDC"/>
    <property type="match status" value="1"/>
</dbReference>
<dbReference type="GO" id="GO:0016887">
    <property type="term" value="F:ATP hydrolysis activity"/>
    <property type="evidence" value="ECO:0007669"/>
    <property type="project" value="InterPro"/>
</dbReference>
<comment type="caution">
    <text evidence="11">The sequence shown here is derived from an EMBL/GenBank/DDBJ whole genome shotgun (WGS) entry which is preliminary data.</text>
</comment>
<evidence type="ECO:0000313" key="12">
    <source>
        <dbReference type="Proteomes" id="UP000224915"/>
    </source>
</evidence>
<feature type="domain" description="ABC transporter" evidence="9">
    <location>
        <begin position="356"/>
        <end position="580"/>
    </location>
</feature>
<dbReference type="PANTHER" id="PTHR24221">
    <property type="entry name" value="ATP-BINDING CASSETTE SUB-FAMILY B"/>
    <property type="match status" value="1"/>
</dbReference>
<feature type="transmembrane region" description="Helical" evidence="8">
    <location>
        <begin position="56"/>
        <end position="75"/>
    </location>
</feature>
<feature type="transmembrane region" description="Helical" evidence="8">
    <location>
        <begin position="141"/>
        <end position="161"/>
    </location>
</feature>
<keyword evidence="5 8" id="KW-1133">Transmembrane helix</keyword>
<dbReference type="GO" id="GO:0005524">
    <property type="term" value="F:ATP binding"/>
    <property type="evidence" value="ECO:0007669"/>
    <property type="project" value="UniProtKB-KW"/>
</dbReference>
<feature type="transmembrane region" description="Helical" evidence="8">
    <location>
        <begin position="167"/>
        <end position="185"/>
    </location>
</feature>
<dbReference type="InterPro" id="IPR014223">
    <property type="entry name" value="ABC_CydC/D"/>
</dbReference>
<evidence type="ECO:0000313" key="11">
    <source>
        <dbReference type="EMBL" id="PFG20124.1"/>
    </source>
</evidence>
<dbReference type="RefSeq" id="WP_245866902.1">
    <property type="nucleotide sequence ID" value="NZ_PDJD01000001.1"/>
</dbReference>
<evidence type="ECO:0000256" key="4">
    <source>
        <dbReference type="ARBA" id="ARBA00022840"/>
    </source>
</evidence>
<dbReference type="PROSITE" id="PS50929">
    <property type="entry name" value="ABC_TM1F"/>
    <property type="match status" value="1"/>
</dbReference>
<dbReference type="Proteomes" id="UP000224915">
    <property type="component" value="Unassembled WGS sequence"/>
</dbReference>
<reference evidence="11 12" key="1">
    <citation type="submission" date="2017-10" db="EMBL/GenBank/DDBJ databases">
        <title>Sequencing the genomes of 1000 actinobacteria strains.</title>
        <authorList>
            <person name="Klenk H.-P."/>
        </authorList>
    </citation>
    <scope>NUCLEOTIDE SEQUENCE [LARGE SCALE GENOMIC DNA]</scope>
    <source>
        <strain evidence="11 12">DSM 21801</strain>
    </source>
</reference>
<evidence type="ECO:0000256" key="2">
    <source>
        <dbReference type="ARBA" id="ARBA00022692"/>
    </source>
</evidence>
<proteinExistence type="predicted"/>
<dbReference type="InterPro" id="IPR011527">
    <property type="entry name" value="ABC1_TM_dom"/>
</dbReference>
<dbReference type="GO" id="GO:0034040">
    <property type="term" value="F:ATPase-coupled lipid transmembrane transporter activity"/>
    <property type="evidence" value="ECO:0007669"/>
    <property type="project" value="TreeGrafter"/>
</dbReference>
<evidence type="ECO:0000259" key="9">
    <source>
        <dbReference type="PROSITE" id="PS50893"/>
    </source>
</evidence>
<keyword evidence="3" id="KW-0547">Nucleotide-binding</keyword>
<gene>
    <name evidence="11" type="ORF">ATL40_1709</name>
</gene>
<dbReference type="SMART" id="SM00382">
    <property type="entry name" value="AAA"/>
    <property type="match status" value="1"/>
</dbReference>
<feature type="region of interest" description="Disordered" evidence="7">
    <location>
        <begin position="327"/>
        <end position="349"/>
    </location>
</feature>
<dbReference type="SUPFAM" id="SSF90123">
    <property type="entry name" value="ABC transporter transmembrane region"/>
    <property type="match status" value="1"/>
</dbReference>
<dbReference type="GO" id="GO:0034775">
    <property type="term" value="P:glutathione transmembrane transport"/>
    <property type="evidence" value="ECO:0007669"/>
    <property type="project" value="InterPro"/>
</dbReference>
<name>A0A2A9D0C8_9MICO</name>
<dbReference type="PROSITE" id="PS00211">
    <property type="entry name" value="ABC_TRANSPORTER_1"/>
    <property type="match status" value="1"/>
</dbReference>
<dbReference type="PROSITE" id="PS50893">
    <property type="entry name" value="ABC_TRANSPORTER_2"/>
    <property type="match status" value="1"/>
</dbReference>
<dbReference type="GO" id="GO:0045454">
    <property type="term" value="P:cell redox homeostasis"/>
    <property type="evidence" value="ECO:0007669"/>
    <property type="project" value="InterPro"/>
</dbReference>
<evidence type="ECO:0000256" key="3">
    <source>
        <dbReference type="ARBA" id="ARBA00022741"/>
    </source>
</evidence>
<dbReference type="InterPro" id="IPR003439">
    <property type="entry name" value="ABC_transporter-like_ATP-bd"/>
</dbReference>
<dbReference type="Gene3D" id="1.20.1560.10">
    <property type="entry name" value="ABC transporter type 1, transmembrane domain"/>
    <property type="match status" value="1"/>
</dbReference>
<feature type="transmembrane region" description="Helical" evidence="8">
    <location>
        <begin position="247"/>
        <end position="270"/>
    </location>
</feature>
<dbReference type="GO" id="GO:0140359">
    <property type="term" value="F:ABC-type transporter activity"/>
    <property type="evidence" value="ECO:0007669"/>
    <property type="project" value="InterPro"/>
</dbReference>
<dbReference type="InterPro" id="IPR039421">
    <property type="entry name" value="Type_1_exporter"/>
</dbReference>
<keyword evidence="2 8" id="KW-0812">Transmembrane</keyword>
<evidence type="ECO:0000256" key="6">
    <source>
        <dbReference type="ARBA" id="ARBA00023136"/>
    </source>
</evidence>
<dbReference type="CDD" id="cd03228">
    <property type="entry name" value="ABCC_MRP_Like"/>
    <property type="match status" value="1"/>
</dbReference>
<dbReference type="InterPro" id="IPR036640">
    <property type="entry name" value="ABC1_TM_sf"/>
</dbReference>
<feature type="transmembrane region" description="Helical" evidence="8">
    <location>
        <begin position="28"/>
        <end position="50"/>
    </location>
</feature>
<dbReference type="Gene3D" id="3.40.50.300">
    <property type="entry name" value="P-loop containing nucleotide triphosphate hydrolases"/>
    <property type="match status" value="1"/>
</dbReference>